<evidence type="ECO:0000313" key="2">
    <source>
        <dbReference type="Proteomes" id="UP000012317"/>
    </source>
</evidence>
<proteinExistence type="predicted"/>
<gene>
    <name evidence="1" type="ORF">pgond44_14448</name>
</gene>
<dbReference type="RefSeq" id="WP_003445106.1">
    <property type="nucleotide sequence ID" value="NZ_APLF01000026.1"/>
</dbReference>
<accession>N1WVQ5</accession>
<sequence>MLFKLEDLKTNLVSKFYPFSKKELIENKDKLNFDRYYLMDNKHIVWDEELLDCFKKELDWTAIWKLSKIDLSIDFFKKYEDLIDFSSIDLSKSFFPSKDILNLYSDRFNKNRLVLNLVDNQLDFIDHHKENLDWDRLSRTFNFKQSDEIVTRYEDLWNWNLLSTNKSLPTNASFIHKFKDKLSFQTLSKNPSFFYTILKNPNYENWNWKYFMVNPKLEWNIEIEEFLKPRIEFKMNPVFKRFDLIYSQIINFLIMCEDNRVNYFLVDKYLKHISFESLSKSMIHINPIFFHNHKDKIDFANQLLIYKNKDMISMKYILDNPKRFDWKYGHVTRLNITQEFLKKYPYKFSWFDLSSNTFFDWDWDFIEKNIENLHLHRLSLNTAVFDCFMKSPNNDF</sequence>
<dbReference type="Proteomes" id="UP000012317">
    <property type="component" value="Unassembled WGS sequence"/>
</dbReference>
<name>N1WVQ5_9FLAO</name>
<dbReference type="AlphaFoldDB" id="N1WVQ5"/>
<protein>
    <submittedName>
        <fullName evidence="1">Tryptophan repeat gene family protein</fullName>
    </submittedName>
</protein>
<organism evidence="1 2">
    <name type="scientific">Psychroflexus gondwanensis ACAM 44</name>
    <dbReference type="NCBI Taxonomy" id="1189619"/>
    <lineage>
        <taxon>Bacteria</taxon>
        <taxon>Pseudomonadati</taxon>
        <taxon>Bacteroidota</taxon>
        <taxon>Flavobacteriia</taxon>
        <taxon>Flavobacteriales</taxon>
        <taxon>Flavobacteriaceae</taxon>
        <taxon>Psychroflexus</taxon>
    </lineage>
</organism>
<keyword evidence="2" id="KW-1185">Reference proteome</keyword>
<evidence type="ECO:0000313" key="1">
    <source>
        <dbReference type="EMBL" id="EMY79923.1"/>
    </source>
</evidence>
<dbReference type="EMBL" id="APLF01000026">
    <property type="protein sequence ID" value="EMY79923.1"/>
    <property type="molecule type" value="Genomic_DNA"/>
</dbReference>
<comment type="caution">
    <text evidence="1">The sequence shown here is derived from an EMBL/GenBank/DDBJ whole genome shotgun (WGS) entry which is preliminary data.</text>
</comment>
<reference evidence="1 2" key="1">
    <citation type="journal article" date="2014" name="Genome Biol. Evol.">
        <title>Extensive gene acquisition in the extremely psychrophilic bacterial species Psychroflexus torquis and the link to sea-ice ecosystem specialism.</title>
        <authorList>
            <person name="Feng S."/>
            <person name="Powell S.M."/>
            <person name="Wilson R."/>
            <person name="Bowman J.P."/>
        </authorList>
    </citation>
    <scope>NUCLEOTIDE SEQUENCE [LARGE SCALE GENOMIC DNA]</scope>
    <source>
        <strain evidence="1 2">ACAM 44</strain>
    </source>
</reference>
<dbReference type="STRING" id="1189619.pgond44_14448"/>